<accession>A0ABN1T807</accession>
<reference evidence="1 2" key="1">
    <citation type="journal article" date="2019" name="Int. J. Syst. Evol. Microbiol.">
        <title>The Global Catalogue of Microorganisms (GCM) 10K type strain sequencing project: providing services to taxonomists for standard genome sequencing and annotation.</title>
        <authorList>
            <consortium name="The Broad Institute Genomics Platform"/>
            <consortium name="The Broad Institute Genome Sequencing Center for Infectious Disease"/>
            <person name="Wu L."/>
            <person name="Ma J."/>
        </authorList>
    </citation>
    <scope>NUCLEOTIDE SEQUENCE [LARGE SCALE GENOMIC DNA]</scope>
    <source>
        <strain evidence="1 2">JCM 11269</strain>
    </source>
</reference>
<comment type="caution">
    <text evidence="1">The sequence shown here is derived from an EMBL/GenBank/DDBJ whole genome shotgun (WGS) entry which is preliminary data.</text>
</comment>
<evidence type="ECO:0000313" key="1">
    <source>
        <dbReference type="EMBL" id="GAA1016886.1"/>
    </source>
</evidence>
<keyword evidence="2" id="KW-1185">Reference proteome</keyword>
<protein>
    <submittedName>
        <fullName evidence="1">Uncharacterized protein</fullName>
    </submittedName>
</protein>
<proteinExistence type="predicted"/>
<dbReference type="EMBL" id="BAAAHU010000092">
    <property type="protein sequence ID" value="GAA1016886.1"/>
    <property type="molecule type" value="Genomic_DNA"/>
</dbReference>
<name>A0ABN1T807_9ACTN</name>
<sequence>MDRSTDPPEDPAETPAAWVEDLAHERLVELTAQHLRSAEQAAEAAEAARLARGHGSR</sequence>
<organism evidence="1 2">
    <name type="scientific">Streptomyces thermogriseus</name>
    <dbReference type="NCBI Taxonomy" id="75292"/>
    <lineage>
        <taxon>Bacteria</taxon>
        <taxon>Bacillati</taxon>
        <taxon>Actinomycetota</taxon>
        <taxon>Actinomycetes</taxon>
        <taxon>Kitasatosporales</taxon>
        <taxon>Streptomycetaceae</taxon>
        <taxon>Streptomyces</taxon>
    </lineage>
</organism>
<dbReference type="RefSeq" id="WP_346074397.1">
    <property type="nucleotide sequence ID" value="NZ_BAAAHU010000092.1"/>
</dbReference>
<dbReference type="Proteomes" id="UP001501072">
    <property type="component" value="Unassembled WGS sequence"/>
</dbReference>
<evidence type="ECO:0000313" key="2">
    <source>
        <dbReference type="Proteomes" id="UP001501072"/>
    </source>
</evidence>
<gene>
    <name evidence="1" type="ORF">GCM10009564_53430</name>
</gene>